<evidence type="ECO:0000256" key="1">
    <source>
        <dbReference type="ARBA" id="ARBA00004141"/>
    </source>
</evidence>
<feature type="transmembrane region" description="Helical" evidence="18">
    <location>
        <begin position="71"/>
        <end position="98"/>
    </location>
</feature>
<feature type="transmembrane region" description="Helical" evidence="18">
    <location>
        <begin position="155"/>
        <end position="175"/>
    </location>
</feature>
<evidence type="ECO:0000256" key="8">
    <source>
        <dbReference type="ARBA" id="ARBA00022679"/>
    </source>
</evidence>
<evidence type="ECO:0000256" key="10">
    <source>
        <dbReference type="ARBA" id="ARBA00022989"/>
    </source>
</evidence>
<dbReference type="InterPro" id="IPR050324">
    <property type="entry name" value="CDP-alcohol_PTase-I"/>
</dbReference>
<accession>A0A845SE63</accession>
<comment type="caution">
    <text evidence="21">The sequence shown here is derived from an EMBL/GenBank/DDBJ whole genome shotgun (WGS) entry which is preliminary data.</text>
</comment>
<evidence type="ECO:0000256" key="5">
    <source>
        <dbReference type="ARBA" id="ARBA00013170"/>
    </source>
</evidence>
<evidence type="ECO:0000256" key="9">
    <source>
        <dbReference type="ARBA" id="ARBA00022692"/>
    </source>
</evidence>
<evidence type="ECO:0000256" key="2">
    <source>
        <dbReference type="ARBA" id="ARBA00005042"/>
    </source>
</evidence>
<dbReference type="InterPro" id="IPR043130">
    <property type="entry name" value="CDP-OH_PTrfase_TM_dom"/>
</dbReference>
<organism evidence="21 22">
    <name type="scientific">Candidatus Fonsibacter lacus</name>
    <dbReference type="NCBI Taxonomy" id="2576439"/>
    <lineage>
        <taxon>Bacteria</taxon>
        <taxon>Pseudomonadati</taxon>
        <taxon>Pseudomonadota</taxon>
        <taxon>Alphaproteobacteria</taxon>
        <taxon>Candidatus Pelagibacterales</taxon>
        <taxon>Candidatus Pelagibacterales incertae sedis</taxon>
        <taxon>Candidatus Fonsibacter</taxon>
    </lineage>
</organism>
<evidence type="ECO:0000256" key="16">
    <source>
        <dbReference type="NCBIfam" id="TIGR00560"/>
    </source>
</evidence>
<name>A0A845SE63_9PROT</name>
<comment type="catalytic activity">
    <reaction evidence="15">
        <text>a CDP-1,2-diacyl-sn-glycerol + sn-glycerol 3-phosphate = a 1,2-diacyl-sn-glycero-3-phospho-(1'-sn-glycero-3'-phosphate) + CMP + H(+)</text>
        <dbReference type="Rhea" id="RHEA:12593"/>
        <dbReference type="ChEBI" id="CHEBI:15378"/>
        <dbReference type="ChEBI" id="CHEBI:57597"/>
        <dbReference type="ChEBI" id="CHEBI:58332"/>
        <dbReference type="ChEBI" id="CHEBI:60110"/>
        <dbReference type="ChEBI" id="CHEBI:60377"/>
        <dbReference type="EC" id="2.7.8.5"/>
    </reaction>
</comment>
<dbReference type="NCBIfam" id="TIGR00560">
    <property type="entry name" value="pgsA"/>
    <property type="match status" value="1"/>
</dbReference>
<comment type="subcellular location">
    <subcellularLocation>
        <location evidence="1">Membrane</location>
        <topology evidence="1">Multi-pass membrane protein</topology>
    </subcellularLocation>
</comment>
<dbReference type="EMBL" id="RGMI01000128">
    <property type="protein sequence ID" value="NCU50712.1"/>
    <property type="molecule type" value="Genomic_DNA"/>
</dbReference>
<keyword evidence="7" id="KW-0444">Lipid biosynthesis</keyword>
<dbReference type="PANTHER" id="PTHR14269:SF62">
    <property type="entry name" value="CDP-DIACYLGLYCEROL--GLYCEROL-3-PHOSPHATE 3-PHOSPHATIDYLTRANSFERASE 1, CHLOROPLASTIC"/>
    <property type="match status" value="1"/>
</dbReference>
<dbReference type="GO" id="GO:0016020">
    <property type="term" value="C:membrane"/>
    <property type="evidence" value="ECO:0007669"/>
    <property type="project" value="UniProtKB-SubCell"/>
</dbReference>
<evidence type="ECO:0000256" key="14">
    <source>
        <dbReference type="ARBA" id="ARBA00023264"/>
    </source>
</evidence>
<comment type="pathway">
    <text evidence="2">Phospholipid metabolism; phosphatidylglycerol biosynthesis; phosphatidylglycerol from CDP-diacylglycerol: step 1/2.</text>
</comment>
<evidence type="ECO:0000256" key="15">
    <source>
        <dbReference type="ARBA" id="ARBA00048586"/>
    </source>
</evidence>
<dbReference type="Proteomes" id="UP000699985">
    <property type="component" value="Unassembled WGS sequence"/>
</dbReference>
<keyword evidence="10 18" id="KW-1133">Transmembrane helix</keyword>
<dbReference type="Proteomes" id="UP000572953">
    <property type="component" value="Unassembled WGS sequence"/>
</dbReference>
<evidence type="ECO:0000256" key="3">
    <source>
        <dbReference type="ARBA" id="ARBA00005189"/>
    </source>
</evidence>
<dbReference type="InterPro" id="IPR048254">
    <property type="entry name" value="CDP_ALCOHOL_P_TRANSF_CS"/>
</dbReference>
<dbReference type="InterPro" id="IPR000462">
    <property type="entry name" value="CDP-OH_P_trans"/>
</dbReference>
<dbReference type="EMBL" id="RGGN01000051">
    <property type="protein sequence ID" value="NCU62855.1"/>
    <property type="molecule type" value="Genomic_DNA"/>
</dbReference>
<comment type="pathway">
    <text evidence="3">Lipid metabolism.</text>
</comment>
<reference evidence="21 22" key="1">
    <citation type="submission" date="2018-10" db="EMBL/GenBank/DDBJ databases">
        <title>Iterative Subtractive Binning of Freshwater Chronoseries Metagenomes Recovers Nearly Complete Genomes from over Four Hundred Novel Species.</title>
        <authorList>
            <person name="Rodriguez-R L.M."/>
            <person name="Tsementzi D."/>
            <person name="Luo C."/>
            <person name="Konstantinidis K.T."/>
        </authorList>
    </citation>
    <scope>NUCLEOTIDE SEQUENCE [LARGE SCALE GENOMIC DNA]</scope>
    <source>
        <strain evidence="21">WB7_2B_003</strain>
        <strain evidence="19">WB8_1A_003</strain>
        <strain evidence="20">WB8_2A_004</strain>
    </source>
</reference>
<feature type="transmembrane region" description="Helical" evidence="18">
    <location>
        <begin position="31"/>
        <end position="51"/>
    </location>
</feature>
<evidence type="ECO:0000256" key="13">
    <source>
        <dbReference type="ARBA" id="ARBA00023209"/>
    </source>
</evidence>
<dbReference type="EC" id="2.7.8.5" evidence="5 16"/>
<dbReference type="PANTHER" id="PTHR14269">
    <property type="entry name" value="CDP-DIACYLGLYCEROL--GLYCEROL-3-PHOSPHATE 3-PHOSPHATIDYLTRANSFERASE-RELATED"/>
    <property type="match status" value="1"/>
</dbReference>
<keyword evidence="11" id="KW-0443">Lipid metabolism</keyword>
<dbReference type="PIRSF" id="PIRSF000847">
    <property type="entry name" value="Phos_ph_gly_syn"/>
    <property type="match status" value="1"/>
</dbReference>
<feature type="transmembrane region" description="Helical" evidence="18">
    <location>
        <begin position="6"/>
        <end position="24"/>
    </location>
</feature>
<keyword evidence="8 17" id="KW-0808">Transferase</keyword>
<keyword evidence="14" id="KW-1208">Phospholipid metabolism</keyword>
<dbReference type="PROSITE" id="PS00379">
    <property type="entry name" value="CDP_ALCOHOL_P_TRANSF"/>
    <property type="match status" value="1"/>
</dbReference>
<comment type="similarity">
    <text evidence="4 17">Belongs to the CDP-alcohol phosphatidyltransferase class-I family.</text>
</comment>
<dbReference type="EMBL" id="RGOB01000006">
    <property type="protein sequence ID" value="NCU52801.1"/>
    <property type="molecule type" value="Genomic_DNA"/>
</dbReference>
<keyword evidence="9 18" id="KW-0812">Transmembrane</keyword>
<evidence type="ECO:0000256" key="7">
    <source>
        <dbReference type="ARBA" id="ARBA00022516"/>
    </source>
</evidence>
<dbReference type="GO" id="GO:0008444">
    <property type="term" value="F:CDP-diacylglycerol-glycerol-3-phosphate 3-phosphatidyltransferase activity"/>
    <property type="evidence" value="ECO:0007669"/>
    <property type="project" value="UniProtKB-UniRule"/>
</dbReference>
<dbReference type="Gene3D" id="1.20.120.1760">
    <property type="match status" value="1"/>
</dbReference>
<keyword evidence="12 18" id="KW-0472">Membrane</keyword>
<dbReference type="InterPro" id="IPR004570">
    <property type="entry name" value="Phosphatidylglycerol_P_synth"/>
</dbReference>
<dbReference type="Proteomes" id="UP000747791">
    <property type="component" value="Unassembled WGS sequence"/>
</dbReference>
<keyword evidence="13" id="KW-0594">Phospholipid biosynthesis</keyword>
<proteinExistence type="inferred from homology"/>
<dbReference type="GO" id="GO:0046474">
    <property type="term" value="P:glycerophospholipid biosynthetic process"/>
    <property type="evidence" value="ECO:0007669"/>
    <property type="project" value="TreeGrafter"/>
</dbReference>
<protein>
    <recommendedName>
        <fullName evidence="6 16">CDP-diacylglycerol--glycerol-3-phosphate 3-phosphatidyltransferase</fullName>
        <ecNumber evidence="5 16">2.7.8.5</ecNumber>
    </recommendedName>
</protein>
<evidence type="ECO:0000256" key="18">
    <source>
        <dbReference type="SAM" id="Phobius"/>
    </source>
</evidence>
<evidence type="ECO:0000256" key="12">
    <source>
        <dbReference type="ARBA" id="ARBA00023136"/>
    </source>
</evidence>
<evidence type="ECO:0000256" key="4">
    <source>
        <dbReference type="ARBA" id="ARBA00010441"/>
    </source>
</evidence>
<gene>
    <name evidence="21" type="primary">pgsA</name>
    <name evidence="21" type="ORF">EBV78_02020</name>
    <name evidence="19" type="ORF">EBX29_02945</name>
    <name evidence="20" type="ORF">EBX74_00585</name>
</gene>
<evidence type="ECO:0000313" key="21">
    <source>
        <dbReference type="EMBL" id="NCU62855.1"/>
    </source>
</evidence>
<sequence length="183" mass="20281">MKIPNILTIGRILIAPLLVIVFYFPGELSDWLSCAIFVIAAFTDYLDGFFARLYKQQSKFGELLDPIADKVLVATALALLIMGQIIKGPHVVAAIIIITREILISGLREFLAKAQIYIPVTNLSKGKTVIQMIAISILLAGNSGDKLLFNYGIQFGIYLLWMSAILTLWTGYAYLRKGIDLID</sequence>
<evidence type="ECO:0000256" key="11">
    <source>
        <dbReference type="ARBA" id="ARBA00023098"/>
    </source>
</evidence>
<evidence type="ECO:0000313" key="19">
    <source>
        <dbReference type="EMBL" id="NCU50712.1"/>
    </source>
</evidence>
<evidence type="ECO:0000256" key="6">
    <source>
        <dbReference type="ARBA" id="ARBA00014944"/>
    </source>
</evidence>
<evidence type="ECO:0000313" key="22">
    <source>
        <dbReference type="Proteomes" id="UP000572953"/>
    </source>
</evidence>
<dbReference type="AlphaFoldDB" id="A0A845SE63"/>
<evidence type="ECO:0000313" key="20">
    <source>
        <dbReference type="EMBL" id="NCU52801.1"/>
    </source>
</evidence>
<dbReference type="Pfam" id="PF01066">
    <property type="entry name" value="CDP-OH_P_transf"/>
    <property type="match status" value="1"/>
</dbReference>
<evidence type="ECO:0000256" key="17">
    <source>
        <dbReference type="RuleBase" id="RU003750"/>
    </source>
</evidence>